<dbReference type="PANTHER" id="PTHR22028">
    <property type="entry name" value="SFI1 SPINDLE BODY DOMAIN-CONTAINING PROTEIN-RELATED"/>
    <property type="match status" value="1"/>
</dbReference>
<evidence type="ECO:0000259" key="2">
    <source>
        <dbReference type="Pfam" id="PF08457"/>
    </source>
</evidence>
<dbReference type="InParanoid" id="A0A7M7PDB5"/>
<feature type="region of interest" description="Disordered" evidence="1">
    <location>
        <begin position="60"/>
        <end position="87"/>
    </location>
</feature>
<dbReference type="KEGG" id="spu:574744"/>
<dbReference type="OrthoDB" id="195843at2759"/>
<evidence type="ECO:0000256" key="1">
    <source>
        <dbReference type="SAM" id="MobiDB-lite"/>
    </source>
</evidence>
<feature type="domain" description="Sfi1 spindle body" evidence="2">
    <location>
        <begin position="504"/>
        <end position="696"/>
    </location>
</feature>
<dbReference type="CTD" id="9814"/>
<evidence type="ECO:0000313" key="3">
    <source>
        <dbReference type="EnsemblMetazoa" id="XP_030850023"/>
    </source>
</evidence>
<proteinExistence type="predicted"/>
<protein>
    <recommendedName>
        <fullName evidence="2">Sfi1 spindle body domain-containing protein</fullName>
    </recommendedName>
</protein>
<dbReference type="PANTHER" id="PTHR22028:SF4">
    <property type="entry name" value="PROTEIN SFI1 HOMOLOG"/>
    <property type="match status" value="1"/>
</dbReference>
<evidence type="ECO:0000313" key="4">
    <source>
        <dbReference type="Proteomes" id="UP000007110"/>
    </source>
</evidence>
<dbReference type="InterPro" id="IPR052270">
    <property type="entry name" value="CACF_protein"/>
</dbReference>
<reference evidence="4" key="1">
    <citation type="submission" date="2015-02" db="EMBL/GenBank/DDBJ databases">
        <title>Genome sequencing for Strongylocentrotus purpuratus.</title>
        <authorList>
            <person name="Murali S."/>
            <person name="Liu Y."/>
            <person name="Vee V."/>
            <person name="English A."/>
            <person name="Wang M."/>
            <person name="Skinner E."/>
            <person name="Han Y."/>
            <person name="Muzny D.M."/>
            <person name="Worley K.C."/>
            <person name="Gibbs R.A."/>
        </authorList>
    </citation>
    <scope>NUCLEOTIDE SEQUENCE</scope>
</reference>
<feature type="compositionally biased region" description="Basic and acidic residues" evidence="1">
    <location>
        <begin position="148"/>
        <end position="157"/>
    </location>
</feature>
<feature type="compositionally biased region" description="Basic and acidic residues" evidence="1">
    <location>
        <begin position="60"/>
        <end position="77"/>
    </location>
</feature>
<organism evidence="3 4">
    <name type="scientific">Strongylocentrotus purpuratus</name>
    <name type="common">Purple sea urchin</name>
    <dbReference type="NCBI Taxonomy" id="7668"/>
    <lineage>
        <taxon>Eukaryota</taxon>
        <taxon>Metazoa</taxon>
        <taxon>Echinodermata</taxon>
        <taxon>Eleutherozoa</taxon>
        <taxon>Echinozoa</taxon>
        <taxon>Echinoidea</taxon>
        <taxon>Euechinoidea</taxon>
        <taxon>Echinacea</taxon>
        <taxon>Camarodonta</taxon>
        <taxon>Echinidea</taxon>
        <taxon>Strongylocentrotidae</taxon>
        <taxon>Strongylocentrotus</taxon>
    </lineage>
</organism>
<dbReference type="GeneID" id="574744"/>
<reference evidence="3" key="2">
    <citation type="submission" date="2021-01" db="UniProtKB">
        <authorList>
            <consortium name="EnsemblMetazoa"/>
        </authorList>
    </citation>
    <scope>IDENTIFICATION</scope>
</reference>
<keyword evidence="4" id="KW-1185">Reference proteome</keyword>
<dbReference type="InterPro" id="IPR013665">
    <property type="entry name" value="Sfi1_dom"/>
</dbReference>
<dbReference type="GO" id="GO:0019902">
    <property type="term" value="F:phosphatase binding"/>
    <property type="evidence" value="ECO:0000318"/>
    <property type="project" value="GO_Central"/>
</dbReference>
<name>A0A7M7PDB5_STRPU</name>
<dbReference type="Pfam" id="PF08457">
    <property type="entry name" value="Sfi1"/>
    <property type="match status" value="1"/>
</dbReference>
<feature type="region of interest" description="Disordered" evidence="1">
    <location>
        <begin position="112"/>
        <end position="157"/>
    </location>
</feature>
<dbReference type="RefSeq" id="XP_030850023.1">
    <property type="nucleotide sequence ID" value="XM_030994163.1"/>
</dbReference>
<dbReference type="EnsemblMetazoa" id="XM_030994163">
    <property type="protein sequence ID" value="XP_030850023"/>
    <property type="gene ID" value="LOC574744"/>
</dbReference>
<dbReference type="AlphaFoldDB" id="A0A7M7PDB5"/>
<accession>A0A7M7PDB5</accession>
<dbReference type="Proteomes" id="UP000007110">
    <property type="component" value="Unassembled WGS sequence"/>
</dbReference>
<sequence length="828" mass="100441">MAQKRNSKTKLPNLSLAEAHRKADQYSLSDLHHQTNAAAKQAILHELHSSMQLRAERIRLHQKGSSDTRYDGDERLRGGAAGREPMTRAPFGYQTKHVTFHEAHLEPRAQSRIPIPVHPDPSQRLRGHQVNGVQGQAGRGRTRPNVRRGGDGDGRHGEKAVPVTYEYTWGQRGRLNELRIRFLARKYFKLWRSNACTGIRPSVIREHYNSRLLRKMFDEWREFWWTQRREWTLMIRAEYHHRYKIYQHVWMSWRNFVVREKVKNAKKEISTTHASNLLLNKALTAWKQYVTQRRAKAILKQRAKKFHQARALQLCWNEWKAAMYQRREEGEAEVFALQYWAESVTQRAWNAWKRRWTERQEMKKNERLAEHHHEKKLVSRCYYQGFLTYTHHRKKKKRINAQACEVYSDRLLTHAWQHWNQRWFTRRSLAQRQEQVDHLGNRSRMRRVLTHWRFYIHLVHVDRSKEYIARTHHNTQLKKLGVLMLRLAVAQRKVKGRRTEQAIELHQQMLVKRCWNQWILQCEHREELRLFSATRKARKMHRKRLLNSVVHQWCNYTVWRRHRKEQYARADDYYARRNLLPKCIQRLRHNAELEKRKSALQAQAAEFYREGQLGRCFYRWCHSFQLSQDIRMMERMAFLHHESILSKRFFTEWRERTRSKLKESEKMYRAMDHHHLSLCTKALSRWIEFTGEARQRSEFERIAAQHDYRQRARRTWDKWREYVSHRRCKAVKKSRADLYHHRKQMRKVFTAWKQHCQQMHGVYKVVAVKESAVNLRRLKHAFSDWRVCVETANEERSLERIAVHHRNTMILSKVYYKSLAHQCSAACC</sequence>